<dbReference type="Gene3D" id="3.40.50.12780">
    <property type="entry name" value="N-terminal domain of ligase-like"/>
    <property type="match status" value="1"/>
</dbReference>
<dbReference type="InterPro" id="IPR042099">
    <property type="entry name" value="ANL_N_sf"/>
</dbReference>
<accession>A0A923LFK6</accession>
<dbReference type="PROSITE" id="PS00455">
    <property type="entry name" value="AMP_BINDING"/>
    <property type="match status" value="1"/>
</dbReference>
<dbReference type="AlphaFoldDB" id="A0A923LFK6"/>
<dbReference type="SUPFAM" id="SSF56801">
    <property type="entry name" value="Acetyl-CoA synthetase-like"/>
    <property type="match status" value="1"/>
</dbReference>
<dbReference type="InterPro" id="IPR045851">
    <property type="entry name" value="AMP-bd_C_sf"/>
</dbReference>
<feature type="domain" description="AMP-binding enzyme C-terminal" evidence="4">
    <location>
        <begin position="454"/>
        <end position="528"/>
    </location>
</feature>
<comment type="caution">
    <text evidence="5">The sequence shown here is derived from an EMBL/GenBank/DDBJ whole genome shotgun (WGS) entry which is preliminary data.</text>
</comment>
<evidence type="ECO:0000256" key="2">
    <source>
        <dbReference type="ARBA" id="ARBA00022598"/>
    </source>
</evidence>
<dbReference type="PANTHER" id="PTHR43201">
    <property type="entry name" value="ACYL-COA SYNTHETASE"/>
    <property type="match status" value="1"/>
</dbReference>
<evidence type="ECO:0000313" key="6">
    <source>
        <dbReference type="Proteomes" id="UP000652477"/>
    </source>
</evidence>
<dbReference type="InterPro" id="IPR025110">
    <property type="entry name" value="AMP-bd_C"/>
</dbReference>
<dbReference type="Pfam" id="PF00501">
    <property type="entry name" value="AMP-binding"/>
    <property type="match status" value="1"/>
</dbReference>
<dbReference type="Pfam" id="PF13193">
    <property type="entry name" value="AMP-binding_C"/>
    <property type="match status" value="1"/>
</dbReference>
<comment type="similarity">
    <text evidence="1">Belongs to the ATP-dependent AMP-binding enzyme family.</text>
</comment>
<dbReference type="GO" id="GO:0031956">
    <property type="term" value="F:medium-chain fatty acid-CoA ligase activity"/>
    <property type="evidence" value="ECO:0007669"/>
    <property type="project" value="TreeGrafter"/>
</dbReference>
<dbReference type="InterPro" id="IPR020845">
    <property type="entry name" value="AMP-binding_CS"/>
</dbReference>
<keyword evidence="2 5" id="KW-0436">Ligase</keyword>
<dbReference type="GO" id="GO:0006631">
    <property type="term" value="P:fatty acid metabolic process"/>
    <property type="evidence" value="ECO:0007669"/>
    <property type="project" value="TreeGrafter"/>
</dbReference>
<proteinExistence type="inferred from homology"/>
<reference evidence="5" key="1">
    <citation type="submission" date="2020-08" db="EMBL/GenBank/DDBJ databases">
        <title>Genome public.</title>
        <authorList>
            <person name="Liu C."/>
            <person name="Sun Q."/>
        </authorList>
    </citation>
    <scope>NUCLEOTIDE SEQUENCE</scope>
    <source>
        <strain evidence="5">NSJ-55</strain>
    </source>
</reference>
<dbReference type="RefSeq" id="WP_186874373.1">
    <property type="nucleotide sequence ID" value="NZ_JACOPF010000001.1"/>
</dbReference>
<keyword evidence="6" id="KW-1185">Reference proteome</keyword>
<dbReference type="PANTHER" id="PTHR43201:SF5">
    <property type="entry name" value="MEDIUM-CHAIN ACYL-COA LIGASE ACSF2, MITOCHONDRIAL"/>
    <property type="match status" value="1"/>
</dbReference>
<organism evidence="5 6">
    <name type="scientific">Mediterraneibacter hominis</name>
    <dbReference type="NCBI Taxonomy" id="2763054"/>
    <lineage>
        <taxon>Bacteria</taxon>
        <taxon>Bacillati</taxon>
        <taxon>Bacillota</taxon>
        <taxon>Clostridia</taxon>
        <taxon>Lachnospirales</taxon>
        <taxon>Lachnospiraceae</taxon>
        <taxon>Mediterraneibacter</taxon>
    </lineage>
</organism>
<dbReference type="Proteomes" id="UP000652477">
    <property type="component" value="Unassembled WGS sequence"/>
</dbReference>
<evidence type="ECO:0000313" key="5">
    <source>
        <dbReference type="EMBL" id="MBC5687701.1"/>
    </source>
</evidence>
<evidence type="ECO:0000259" key="3">
    <source>
        <dbReference type="Pfam" id="PF00501"/>
    </source>
</evidence>
<sequence length="542" mass="61197">MIDGNSMWANEMIRDMIQKSVSLEKVIYTFPELPVNLYESLRRSASQHAEKTLLYDDRKKKYSYREFLEKVDELAAFLYCVKSVRQGTHVGLLMYNCVEFCVAFLALSKLGAVTVPLPSKFKKAEVLPLIERADIKVLICDDDYTGWFKEGFEEKTVLAVTDVGERYGFETVFQGWENRDMDIEETERNKRGKTEDTAIIMFTSGTTSRSKGVVLKNYNVMHAVEVYRRTLGVADNDISVIATPIYHITGLVALLGLFVHVGGTLHIHKFFDAKRVIEDAVKYGFTFLHASPTVFNLLIQEGENEEEIPTLRSFACGSSNMTKEKLLRLHNWLPHSKFHTVYGLTETTSPATVFPDDAASSIYIGSSGLPVPGTKFKIVDEERKEVPRGEVGEIAVNGSVVLDCYYNQESDSLADGWLYTGDVGYFNEKGYLYVVDRKKNMINRGGEKIWCYDVENEIAAIEGVQDNAVVGIPDELYGEVAAALIQPAVGYTLTEEKIKRYLKTRMAKYKIPVKIKMVEEIPQTPNGKTDKVAIKKILMEEN</sequence>
<evidence type="ECO:0000259" key="4">
    <source>
        <dbReference type="Pfam" id="PF13193"/>
    </source>
</evidence>
<name>A0A923LFK6_9FIRM</name>
<dbReference type="InterPro" id="IPR000873">
    <property type="entry name" value="AMP-dep_synth/lig_dom"/>
</dbReference>
<dbReference type="EMBL" id="JACOPF010000001">
    <property type="protein sequence ID" value="MBC5687701.1"/>
    <property type="molecule type" value="Genomic_DNA"/>
</dbReference>
<evidence type="ECO:0000256" key="1">
    <source>
        <dbReference type="ARBA" id="ARBA00006432"/>
    </source>
</evidence>
<feature type="domain" description="AMP-dependent synthetase/ligase" evidence="3">
    <location>
        <begin position="41"/>
        <end position="406"/>
    </location>
</feature>
<dbReference type="Gene3D" id="3.30.300.30">
    <property type="match status" value="1"/>
</dbReference>
<gene>
    <name evidence="5" type="ORF">H8S37_01960</name>
</gene>
<protein>
    <submittedName>
        <fullName evidence="5">Acyl--CoA ligase</fullName>
    </submittedName>
</protein>